<evidence type="ECO:0000313" key="3">
    <source>
        <dbReference type="EMBL" id="CAB4215666.1"/>
    </source>
</evidence>
<name>A0A6J5SM41_9CAUD</name>
<feature type="region of interest" description="Disordered" evidence="1">
    <location>
        <begin position="1"/>
        <end position="64"/>
    </location>
</feature>
<accession>A0A6J5SM41</accession>
<dbReference type="EMBL" id="LR797421">
    <property type="protein sequence ID" value="CAB4215666.1"/>
    <property type="molecule type" value="Genomic_DNA"/>
</dbReference>
<evidence type="ECO:0000256" key="1">
    <source>
        <dbReference type="SAM" id="MobiDB-lite"/>
    </source>
</evidence>
<evidence type="ECO:0008006" key="4">
    <source>
        <dbReference type="Google" id="ProtNLM"/>
    </source>
</evidence>
<feature type="compositionally biased region" description="Polar residues" evidence="1">
    <location>
        <begin position="19"/>
        <end position="34"/>
    </location>
</feature>
<feature type="compositionally biased region" description="Acidic residues" evidence="1">
    <location>
        <begin position="47"/>
        <end position="64"/>
    </location>
</feature>
<sequence length="121" mass="13348">MVDPFEISATPSPFDDEPSGQTSNVYADQPSTLQAEPIIDIQSSSEPLEEPETDAEPEAVEESGGEYIGAQAAADLLGMNLNHLRQLTFQKKLTVARREGRRSLYSLEAINEYKEKHNAKP</sequence>
<gene>
    <name evidence="2" type="ORF">UFOVP1121_53</name>
    <name evidence="3" type="ORF">UFOVP1482_51</name>
</gene>
<organism evidence="3">
    <name type="scientific">uncultured Caudovirales phage</name>
    <dbReference type="NCBI Taxonomy" id="2100421"/>
    <lineage>
        <taxon>Viruses</taxon>
        <taxon>Duplodnaviria</taxon>
        <taxon>Heunggongvirae</taxon>
        <taxon>Uroviricota</taxon>
        <taxon>Caudoviricetes</taxon>
        <taxon>Peduoviridae</taxon>
        <taxon>Maltschvirus</taxon>
        <taxon>Maltschvirus maltsch</taxon>
    </lineage>
</organism>
<dbReference type="EMBL" id="LR797067">
    <property type="protein sequence ID" value="CAB4184839.1"/>
    <property type="molecule type" value="Genomic_DNA"/>
</dbReference>
<proteinExistence type="predicted"/>
<reference evidence="3" key="1">
    <citation type="submission" date="2020-05" db="EMBL/GenBank/DDBJ databases">
        <authorList>
            <person name="Chiriac C."/>
            <person name="Salcher M."/>
            <person name="Ghai R."/>
            <person name="Kavagutti S V."/>
        </authorList>
    </citation>
    <scope>NUCLEOTIDE SEQUENCE</scope>
</reference>
<evidence type="ECO:0000313" key="2">
    <source>
        <dbReference type="EMBL" id="CAB4184839.1"/>
    </source>
</evidence>
<protein>
    <recommendedName>
        <fullName evidence="4">Helix-turn-helix domain-containing protein</fullName>
    </recommendedName>
</protein>